<dbReference type="PANTHER" id="PTHR34396:SF27">
    <property type="entry name" value="OS08G0208700 PROTEIN"/>
    <property type="match status" value="1"/>
</dbReference>
<accession>A0A251TVN9</accession>
<dbReference type="GO" id="GO:0005634">
    <property type="term" value="C:nucleus"/>
    <property type="evidence" value="ECO:0000318"/>
    <property type="project" value="GO_Central"/>
</dbReference>
<organism evidence="3 4">
    <name type="scientific">Helianthus annuus</name>
    <name type="common">Common sunflower</name>
    <dbReference type="NCBI Taxonomy" id="4232"/>
    <lineage>
        <taxon>Eukaryota</taxon>
        <taxon>Viridiplantae</taxon>
        <taxon>Streptophyta</taxon>
        <taxon>Embryophyta</taxon>
        <taxon>Tracheophyta</taxon>
        <taxon>Spermatophyta</taxon>
        <taxon>Magnoliopsida</taxon>
        <taxon>eudicotyledons</taxon>
        <taxon>Gunneridae</taxon>
        <taxon>Pentapetalae</taxon>
        <taxon>asterids</taxon>
        <taxon>campanulids</taxon>
        <taxon>Asterales</taxon>
        <taxon>Asteraceae</taxon>
        <taxon>Asteroideae</taxon>
        <taxon>Heliantheae alliance</taxon>
        <taxon>Heliantheae</taxon>
        <taxon>Helianthus</taxon>
    </lineage>
</organism>
<dbReference type="Gramene" id="mRNA:HanXRQr2_Chr09g0371771">
    <property type="protein sequence ID" value="mRNA:HanXRQr2_Chr09g0371771"/>
    <property type="gene ID" value="HanXRQr2_Chr09g0371771"/>
</dbReference>
<feature type="region of interest" description="Disordered" evidence="1">
    <location>
        <begin position="1"/>
        <end position="37"/>
    </location>
</feature>
<dbReference type="PANTHER" id="PTHR34396">
    <property type="entry name" value="OS03G0264950 PROTEIN-RELATED"/>
    <property type="match status" value="1"/>
</dbReference>
<feature type="compositionally biased region" description="Pro residues" evidence="1">
    <location>
        <begin position="81"/>
        <end position="91"/>
    </location>
</feature>
<name>A0A251TVN9_HELAN</name>
<dbReference type="EMBL" id="MNCJ02000324">
    <property type="protein sequence ID" value="KAF5789484.1"/>
    <property type="molecule type" value="Genomic_DNA"/>
</dbReference>
<keyword evidence="4" id="KW-1185">Reference proteome</keyword>
<dbReference type="InParanoid" id="A0A251TVN9"/>
<evidence type="ECO:0000313" key="4">
    <source>
        <dbReference type="Proteomes" id="UP000215914"/>
    </source>
</evidence>
<feature type="compositionally biased region" description="Polar residues" evidence="1">
    <location>
        <begin position="22"/>
        <end position="32"/>
    </location>
</feature>
<feature type="compositionally biased region" description="Low complexity" evidence="1">
    <location>
        <begin position="69"/>
        <end position="80"/>
    </location>
</feature>
<evidence type="ECO:0000256" key="1">
    <source>
        <dbReference type="SAM" id="MobiDB-lite"/>
    </source>
</evidence>
<dbReference type="AlphaFoldDB" id="A0A251TVN9"/>
<dbReference type="Proteomes" id="UP000215914">
    <property type="component" value="Chromosome 9"/>
</dbReference>
<sequence>MATTDASETTRHQMTGRKKSKAATNVKKTGSSMAKKARKVVEELVIETTAGAEPVVTKKSALIIEEEMITPIRTPTSQQTPTPPIPPPISPQPQAQQRQQPEQTGPSSVTSSRDFMFDGQPFPNIETNGKIKFLKVTKDLEEDKKLKRSFLKDRLPKAHLQLYLMRLYWKTQGREAEFFKIVEARAAERARKAVESEPAVVIIDKGKKTVDAMPEIVLEPVKEKSPERVIEKDPEPIDITKFILVPDVEQEDDDEEKEDNTESSDHDDDDDDD</sequence>
<dbReference type="InterPro" id="IPR053031">
    <property type="entry name" value="Cuticle_assoc_protein"/>
</dbReference>
<protein>
    <submittedName>
        <fullName evidence="3">Uncharacterized protein</fullName>
    </submittedName>
</protein>
<reference evidence="2" key="3">
    <citation type="submission" date="2020-06" db="EMBL/GenBank/DDBJ databases">
        <title>Helianthus annuus Genome sequencing and assembly Release 2.</title>
        <authorList>
            <person name="Gouzy J."/>
            <person name="Langlade N."/>
            <person name="Munos S."/>
        </authorList>
    </citation>
    <scope>NUCLEOTIDE SEQUENCE</scope>
    <source>
        <tissue evidence="2">Leaves</tissue>
    </source>
</reference>
<evidence type="ECO:0000313" key="3">
    <source>
        <dbReference type="EMBL" id="OTG14031.1"/>
    </source>
</evidence>
<evidence type="ECO:0000313" key="2">
    <source>
        <dbReference type="EMBL" id="KAF5789484.1"/>
    </source>
</evidence>
<feature type="region of interest" description="Disordered" evidence="1">
    <location>
        <begin position="244"/>
        <end position="273"/>
    </location>
</feature>
<proteinExistence type="predicted"/>
<reference evidence="3" key="2">
    <citation type="submission" date="2017-02" db="EMBL/GenBank/DDBJ databases">
        <title>Sunflower complete genome.</title>
        <authorList>
            <person name="Langlade N."/>
            <person name="Munos S."/>
        </authorList>
    </citation>
    <scope>NUCLEOTIDE SEQUENCE [LARGE SCALE GENOMIC DNA]</scope>
    <source>
        <tissue evidence="3">Leaves</tissue>
    </source>
</reference>
<reference evidence="2 4" key="1">
    <citation type="journal article" date="2017" name="Nature">
        <title>The sunflower genome provides insights into oil metabolism, flowering and Asterid evolution.</title>
        <authorList>
            <person name="Badouin H."/>
            <person name="Gouzy J."/>
            <person name="Grassa C.J."/>
            <person name="Murat F."/>
            <person name="Staton S.E."/>
            <person name="Cottret L."/>
            <person name="Lelandais-Briere C."/>
            <person name="Owens G.L."/>
            <person name="Carrere S."/>
            <person name="Mayjonade B."/>
            <person name="Legrand L."/>
            <person name="Gill N."/>
            <person name="Kane N.C."/>
            <person name="Bowers J.E."/>
            <person name="Hubner S."/>
            <person name="Bellec A."/>
            <person name="Berard A."/>
            <person name="Berges H."/>
            <person name="Blanchet N."/>
            <person name="Boniface M.C."/>
            <person name="Brunel D."/>
            <person name="Catrice O."/>
            <person name="Chaidir N."/>
            <person name="Claudel C."/>
            <person name="Donnadieu C."/>
            <person name="Faraut T."/>
            <person name="Fievet G."/>
            <person name="Helmstetter N."/>
            <person name="King M."/>
            <person name="Knapp S.J."/>
            <person name="Lai Z."/>
            <person name="Le Paslier M.C."/>
            <person name="Lippi Y."/>
            <person name="Lorenzon L."/>
            <person name="Mandel J.R."/>
            <person name="Marage G."/>
            <person name="Marchand G."/>
            <person name="Marquand E."/>
            <person name="Bret-Mestries E."/>
            <person name="Morien E."/>
            <person name="Nambeesan S."/>
            <person name="Nguyen T."/>
            <person name="Pegot-Espagnet P."/>
            <person name="Pouilly N."/>
            <person name="Raftis F."/>
            <person name="Sallet E."/>
            <person name="Schiex T."/>
            <person name="Thomas J."/>
            <person name="Vandecasteele C."/>
            <person name="Vares D."/>
            <person name="Vear F."/>
            <person name="Vautrin S."/>
            <person name="Crespi M."/>
            <person name="Mangin B."/>
            <person name="Burke J.M."/>
            <person name="Salse J."/>
            <person name="Munos S."/>
            <person name="Vincourt P."/>
            <person name="Rieseberg L.H."/>
            <person name="Langlade N.B."/>
        </authorList>
    </citation>
    <scope>NUCLEOTIDE SEQUENCE [LARGE SCALE GENOMIC DNA]</scope>
    <source>
        <strain evidence="4">cv. SF193</strain>
        <tissue evidence="2">Leaves</tissue>
    </source>
</reference>
<feature type="region of interest" description="Disordered" evidence="1">
    <location>
        <begin position="67"/>
        <end position="121"/>
    </location>
</feature>
<feature type="compositionally biased region" description="Acidic residues" evidence="1">
    <location>
        <begin position="248"/>
        <end position="273"/>
    </location>
</feature>
<gene>
    <name evidence="3" type="ORF">HannXRQ_Chr09g0244841</name>
    <name evidence="2" type="ORF">HanXRQr2_Chr09g0371771</name>
</gene>
<dbReference type="GO" id="GO:0006357">
    <property type="term" value="P:regulation of transcription by RNA polymerase II"/>
    <property type="evidence" value="ECO:0000318"/>
    <property type="project" value="GO_Central"/>
</dbReference>
<dbReference type="EMBL" id="CM007898">
    <property type="protein sequence ID" value="OTG14031.1"/>
    <property type="molecule type" value="Genomic_DNA"/>
</dbReference>
<feature type="compositionally biased region" description="Low complexity" evidence="1">
    <location>
        <begin position="92"/>
        <end position="104"/>
    </location>
</feature>